<dbReference type="PANTHER" id="PTHR43625">
    <property type="entry name" value="AFLATOXIN B1 ALDEHYDE REDUCTASE"/>
    <property type="match status" value="1"/>
</dbReference>
<reference evidence="4" key="1">
    <citation type="submission" date="2015-02" db="EMBL/GenBank/DDBJ databases">
        <authorList>
            <person name="Ju K.-S."/>
            <person name="Doroghazi J.R."/>
            <person name="Metcalf W."/>
        </authorList>
    </citation>
    <scope>NUCLEOTIDE SEQUENCE [LARGE SCALE GENOMIC DNA]</scope>
    <source>
        <strain evidence="4">NRRL B-16380</strain>
    </source>
</reference>
<evidence type="ECO:0000313" key="4">
    <source>
        <dbReference type="Proteomes" id="UP000034786"/>
    </source>
</evidence>
<dbReference type="GO" id="GO:0005737">
    <property type="term" value="C:cytoplasm"/>
    <property type="evidence" value="ECO:0007669"/>
    <property type="project" value="TreeGrafter"/>
</dbReference>
<organism evidence="3 4">
    <name type="scientific">Streptomyces variegatus</name>
    <dbReference type="NCBI Taxonomy" id="284040"/>
    <lineage>
        <taxon>Bacteria</taxon>
        <taxon>Bacillati</taxon>
        <taxon>Actinomycetota</taxon>
        <taxon>Actinomycetes</taxon>
        <taxon>Kitasatosporales</taxon>
        <taxon>Streptomycetaceae</taxon>
        <taxon>Streptomyces</taxon>
    </lineage>
</organism>
<dbReference type="PANTHER" id="PTHR43625:SF40">
    <property type="entry name" value="ALDO-KETO REDUCTASE YAKC [NADP(+)]"/>
    <property type="match status" value="1"/>
</dbReference>
<protein>
    <recommendedName>
        <fullName evidence="2">NADP-dependent oxidoreductase domain-containing protein</fullName>
    </recommendedName>
</protein>
<evidence type="ECO:0000256" key="1">
    <source>
        <dbReference type="ARBA" id="ARBA00023002"/>
    </source>
</evidence>
<feature type="domain" description="NADP-dependent oxidoreductase" evidence="2">
    <location>
        <begin position="1"/>
        <end position="51"/>
    </location>
</feature>
<dbReference type="InterPro" id="IPR050791">
    <property type="entry name" value="Aldo-Keto_reductase"/>
</dbReference>
<evidence type="ECO:0000259" key="2">
    <source>
        <dbReference type="Pfam" id="PF00248"/>
    </source>
</evidence>
<dbReference type="GO" id="GO:0016491">
    <property type="term" value="F:oxidoreductase activity"/>
    <property type="evidence" value="ECO:0007669"/>
    <property type="project" value="UniProtKB-KW"/>
</dbReference>
<dbReference type="STRING" id="284040.UK15_38525"/>
<accession>A0A0M2GGD6</accession>
<dbReference type="Gene3D" id="3.20.20.100">
    <property type="entry name" value="NADP-dependent oxidoreductase domain"/>
    <property type="match status" value="1"/>
</dbReference>
<gene>
    <name evidence="3" type="ORF">UK15_38525</name>
</gene>
<dbReference type="InterPro" id="IPR023210">
    <property type="entry name" value="NADP_OxRdtase_dom"/>
</dbReference>
<name>A0A0M2GGD6_9ACTN</name>
<dbReference type="Pfam" id="PF00248">
    <property type="entry name" value="Aldo_ket_red"/>
    <property type="match status" value="1"/>
</dbReference>
<dbReference type="InterPro" id="IPR036812">
    <property type="entry name" value="NAD(P)_OxRdtase_dom_sf"/>
</dbReference>
<dbReference type="Proteomes" id="UP000034786">
    <property type="component" value="Unassembled WGS sequence"/>
</dbReference>
<dbReference type="SUPFAM" id="SSF51430">
    <property type="entry name" value="NAD(P)-linked oxidoreductase"/>
    <property type="match status" value="1"/>
</dbReference>
<keyword evidence="1" id="KW-0560">Oxidoreductase</keyword>
<dbReference type="EMBL" id="JYJH01000079">
    <property type="protein sequence ID" value="KJK33811.1"/>
    <property type="molecule type" value="Genomic_DNA"/>
</dbReference>
<proteinExistence type="predicted"/>
<sequence>MTPAQLAIAWVLAQGEDLVPIPGTKRRTYLEQNAAAVDIDLTKDDLARIDAELPEAAGERYDEAGMRAVNR</sequence>
<dbReference type="AlphaFoldDB" id="A0A0M2GGD6"/>
<dbReference type="PATRIC" id="fig|284040.3.peg.7888"/>
<comment type="caution">
    <text evidence="3">The sequence shown here is derived from an EMBL/GenBank/DDBJ whole genome shotgun (WGS) entry which is preliminary data.</text>
</comment>
<evidence type="ECO:0000313" key="3">
    <source>
        <dbReference type="EMBL" id="KJK33811.1"/>
    </source>
</evidence>
<keyword evidence="4" id="KW-1185">Reference proteome</keyword>